<keyword evidence="6" id="KW-1185">Reference proteome</keyword>
<sequence>MDTSLATSADPGADHRRTARTRVYEQLRAELLTATYSPYHRFTEENVAERFALSRTPVRDALARLEVDGLLVKRDGALYRYVPTLEEFTELYELRILLECQGIDRAIADPTVRHERQLLAAEQALWAFRLESAIVPDPGFVDADERFHLALLGAAGNRELVAALERVNRRIRPIRMHDYLTQDRVDATIREHLDILDLVLSNRLPQARDFLRAHVGQSQSIVEARAARAMQLSHMNPGLDPHL</sequence>
<evidence type="ECO:0000313" key="5">
    <source>
        <dbReference type="EMBL" id="MEW1975649.1"/>
    </source>
</evidence>
<accession>A0ABV3LIA9</accession>
<dbReference type="EMBL" id="JBFBMH010000015">
    <property type="protein sequence ID" value="MEW1975649.1"/>
    <property type="molecule type" value="Genomic_DNA"/>
</dbReference>
<feature type="domain" description="HTH gntR-type" evidence="4">
    <location>
        <begin position="17"/>
        <end position="85"/>
    </location>
</feature>
<dbReference type="Gene3D" id="1.20.120.530">
    <property type="entry name" value="GntR ligand-binding domain-like"/>
    <property type="match status" value="1"/>
</dbReference>
<dbReference type="Proteomes" id="UP001553715">
    <property type="component" value="Unassembled WGS sequence"/>
</dbReference>
<reference evidence="5 6" key="1">
    <citation type="submission" date="2024-06" db="EMBL/GenBank/DDBJ databases">
        <title>The Natural Products Discovery Center: Release of the First 8490 Sequenced Strains for Exploring Actinobacteria Biosynthetic Diversity.</title>
        <authorList>
            <person name="Kalkreuter E."/>
            <person name="Kautsar S.A."/>
            <person name="Yang D."/>
            <person name="Bader C.D."/>
            <person name="Teijaro C.N."/>
            <person name="Fluegel L."/>
            <person name="Davis C.M."/>
            <person name="Simpson J.R."/>
            <person name="Lauterbach L."/>
            <person name="Steele A.D."/>
            <person name="Gui C."/>
            <person name="Meng S."/>
            <person name="Li G."/>
            <person name="Viehrig K."/>
            <person name="Ye F."/>
            <person name="Su P."/>
            <person name="Kiefer A.F."/>
            <person name="Nichols A."/>
            <person name="Cepeda A.J."/>
            <person name="Yan W."/>
            <person name="Fan B."/>
            <person name="Jiang Y."/>
            <person name="Adhikari A."/>
            <person name="Zheng C.-J."/>
            <person name="Schuster L."/>
            <person name="Cowan T.M."/>
            <person name="Smanski M.J."/>
            <person name="Chevrette M.G."/>
            <person name="De Carvalho L.P.S."/>
            <person name="Shen B."/>
        </authorList>
    </citation>
    <scope>NUCLEOTIDE SEQUENCE [LARGE SCALE GENOMIC DNA]</scope>
    <source>
        <strain evidence="5 6">NPDC077434</strain>
    </source>
</reference>
<protein>
    <submittedName>
        <fullName evidence="5">GntR family transcriptional regulator</fullName>
    </submittedName>
</protein>
<dbReference type="Pfam" id="PF00392">
    <property type="entry name" value="GntR"/>
    <property type="match status" value="1"/>
</dbReference>
<dbReference type="SUPFAM" id="SSF48008">
    <property type="entry name" value="GntR ligand-binding domain-like"/>
    <property type="match status" value="1"/>
</dbReference>
<evidence type="ECO:0000256" key="2">
    <source>
        <dbReference type="ARBA" id="ARBA00023125"/>
    </source>
</evidence>
<name>A0ABV3LIA9_9MICO</name>
<dbReference type="InterPro" id="IPR000524">
    <property type="entry name" value="Tscrpt_reg_HTH_GntR"/>
</dbReference>
<dbReference type="SMART" id="SM00345">
    <property type="entry name" value="HTH_GNTR"/>
    <property type="match status" value="1"/>
</dbReference>
<keyword evidence="1" id="KW-0805">Transcription regulation</keyword>
<dbReference type="SUPFAM" id="SSF46785">
    <property type="entry name" value="Winged helix' DNA-binding domain"/>
    <property type="match status" value="1"/>
</dbReference>
<keyword evidence="2" id="KW-0238">DNA-binding</keyword>
<dbReference type="SMART" id="SM00895">
    <property type="entry name" value="FCD"/>
    <property type="match status" value="1"/>
</dbReference>
<evidence type="ECO:0000256" key="3">
    <source>
        <dbReference type="ARBA" id="ARBA00023163"/>
    </source>
</evidence>
<dbReference type="Gene3D" id="1.10.10.10">
    <property type="entry name" value="Winged helix-like DNA-binding domain superfamily/Winged helix DNA-binding domain"/>
    <property type="match status" value="1"/>
</dbReference>
<organism evidence="5 6">
    <name type="scientific">Microbacterium profundi</name>
    <dbReference type="NCBI Taxonomy" id="450380"/>
    <lineage>
        <taxon>Bacteria</taxon>
        <taxon>Bacillati</taxon>
        <taxon>Actinomycetota</taxon>
        <taxon>Actinomycetes</taxon>
        <taxon>Micrococcales</taxon>
        <taxon>Microbacteriaceae</taxon>
        <taxon>Microbacterium</taxon>
    </lineage>
</organism>
<comment type="caution">
    <text evidence="5">The sequence shown here is derived from an EMBL/GenBank/DDBJ whole genome shotgun (WGS) entry which is preliminary data.</text>
</comment>
<evidence type="ECO:0000256" key="1">
    <source>
        <dbReference type="ARBA" id="ARBA00023015"/>
    </source>
</evidence>
<evidence type="ECO:0000313" key="6">
    <source>
        <dbReference type="Proteomes" id="UP001553715"/>
    </source>
</evidence>
<gene>
    <name evidence="5" type="ORF">AB0301_11320</name>
</gene>
<keyword evidence="3" id="KW-0804">Transcription</keyword>
<dbReference type="PROSITE" id="PS50949">
    <property type="entry name" value="HTH_GNTR"/>
    <property type="match status" value="1"/>
</dbReference>
<evidence type="ECO:0000259" key="4">
    <source>
        <dbReference type="PROSITE" id="PS50949"/>
    </source>
</evidence>
<dbReference type="RefSeq" id="WP_366233021.1">
    <property type="nucleotide sequence ID" value="NZ_JBFBMH010000015.1"/>
</dbReference>
<dbReference type="InterPro" id="IPR011711">
    <property type="entry name" value="GntR_C"/>
</dbReference>
<proteinExistence type="predicted"/>
<dbReference type="PANTHER" id="PTHR43537">
    <property type="entry name" value="TRANSCRIPTIONAL REGULATOR, GNTR FAMILY"/>
    <property type="match status" value="1"/>
</dbReference>
<dbReference type="InterPro" id="IPR036388">
    <property type="entry name" value="WH-like_DNA-bd_sf"/>
</dbReference>
<dbReference type="InterPro" id="IPR036390">
    <property type="entry name" value="WH_DNA-bd_sf"/>
</dbReference>
<dbReference type="InterPro" id="IPR008920">
    <property type="entry name" value="TF_FadR/GntR_C"/>
</dbReference>
<dbReference type="Pfam" id="PF07729">
    <property type="entry name" value="FCD"/>
    <property type="match status" value="1"/>
</dbReference>
<dbReference type="PANTHER" id="PTHR43537:SF45">
    <property type="entry name" value="GNTR FAMILY REGULATORY PROTEIN"/>
    <property type="match status" value="1"/>
</dbReference>